<name>A0A6A6I0M7_9PLEO</name>
<sequence>MPKPSVILVLLLPAQFDFRAATSRPCGSLVLGGMFNNTQTKACGLPVKRIETVTVDLVVLGFPRDIGGLYTSTETLHNGFC</sequence>
<keyword evidence="1" id="KW-0732">Signal</keyword>
<feature type="non-terminal residue" evidence="2">
    <location>
        <position position="1"/>
    </location>
</feature>
<evidence type="ECO:0000313" key="3">
    <source>
        <dbReference type="Proteomes" id="UP000800094"/>
    </source>
</evidence>
<feature type="chain" id="PRO_5025539194" description="Secreted protein" evidence="1">
    <location>
        <begin position="22"/>
        <end position="81"/>
    </location>
</feature>
<evidence type="ECO:0008006" key="4">
    <source>
        <dbReference type="Google" id="ProtNLM"/>
    </source>
</evidence>
<dbReference type="EMBL" id="ML987205">
    <property type="protein sequence ID" value="KAF2243532.1"/>
    <property type="molecule type" value="Genomic_DNA"/>
</dbReference>
<accession>A0A6A6I0M7</accession>
<dbReference type="GeneID" id="54583473"/>
<evidence type="ECO:0000256" key="1">
    <source>
        <dbReference type="SAM" id="SignalP"/>
    </source>
</evidence>
<dbReference type="RefSeq" id="XP_033678536.1">
    <property type="nucleotide sequence ID" value="XM_033830143.1"/>
</dbReference>
<organism evidence="2 3">
    <name type="scientific">Trematosphaeria pertusa</name>
    <dbReference type="NCBI Taxonomy" id="390896"/>
    <lineage>
        <taxon>Eukaryota</taxon>
        <taxon>Fungi</taxon>
        <taxon>Dikarya</taxon>
        <taxon>Ascomycota</taxon>
        <taxon>Pezizomycotina</taxon>
        <taxon>Dothideomycetes</taxon>
        <taxon>Pleosporomycetidae</taxon>
        <taxon>Pleosporales</taxon>
        <taxon>Massarineae</taxon>
        <taxon>Trematosphaeriaceae</taxon>
        <taxon>Trematosphaeria</taxon>
    </lineage>
</organism>
<dbReference type="AlphaFoldDB" id="A0A6A6I0M7"/>
<gene>
    <name evidence="2" type="ORF">BU26DRAFT_523811</name>
</gene>
<dbReference type="Proteomes" id="UP000800094">
    <property type="component" value="Unassembled WGS sequence"/>
</dbReference>
<proteinExistence type="predicted"/>
<feature type="signal peptide" evidence="1">
    <location>
        <begin position="1"/>
        <end position="21"/>
    </location>
</feature>
<protein>
    <recommendedName>
        <fullName evidence="4">Secreted protein</fullName>
    </recommendedName>
</protein>
<evidence type="ECO:0000313" key="2">
    <source>
        <dbReference type="EMBL" id="KAF2243532.1"/>
    </source>
</evidence>
<keyword evidence="3" id="KW-1185">Reference proteome</keyword>
<reference evidence="2" key="1">
    <citation type="journal article" date="2020" name="Stud. Mycol.">
        <title>101 Dothideomycetes genomes: a test case for predicting lifestyles and emergence of pathogens.</title>
        <authorList>
            <person name="Haridas S."/>
            <person name="Albert R."/>
            <person name="Binder M."/>
            <person name="Bloem J."/>
            <person name="Labutti K."/>
            <person name="Salamov A."/>
            <person name="Andreopoulos B."/>
            <person name="Baker S."/>
            <person name="Barry K."/>
            <person name="Bills G."/>
            <person name="Bluhm B."/>
            <person name="Cannon C."/>
            <person name="Castanera R."/>
            <person name="Culley D."/>
            <person name="Daum C."/>
            <person name="Ezra D."/>
            <person name="Gonzalez J."/>
            <person name="Henrissat B."/>
            <person name="Kuo A."/>
            <person name="Liang C."/>
            <person name="Lipzen A."/>
            <person name="Lutzoni F."/>
            <person name="Magnuson J."/>
            <person name="Mondo S."/>
            <person name="Nolan M."/>
            <person name="Ohm R."/>
            <person name="Pangilinan J."/>
            <person name="Park H.-J."/>
            <person name="Ramirez L."/>
            <person name="Alfaro M."/>
            <person name="Sun H."/>
            <person name="Tritt A."/>
            <person name="Yoshinaga Y."/>
            <person name="Zwiers L.-H."/>
            <person name="Turgeon B."/>
            <person name="Goodwin S."/>
            <person name="Spatafora J."/>
            <person name="Crous P."/>
            <person name="Grigoriev I."/>
        </authorList>
    </citation>
    <scope>NUCLEOTIDE SEQUENCE</scope>
    <source>
        <strain evidence="2">CBS 122368</strain>
    </source>
</reference>